<comment type="caution">
    <text evidence="2">The sequence shown here is derived from an EMBL/GenBank/DDBJ whole genome shotgun (WGS) entry which is preliminary data.</text>
</comment>
<keyword evidence="1" id="KW-0812">Transmembrane</keyword>
<gene>
    <name evidence="2" type="ORF">GSTENG00005964001</name>
</gene>
<evidence type="ECO:0000256" key="1">
    <source>
        <dbReference type="SAM" id="Phobius"/>
    </source>
</evidence>
<reference evidence="2" key="1">
    <citation type="journal article" date="2004" name="Nature">
        <title>Genome duplication in the teleost fish Tetraodon nigroviridis reveals the early vertebrate proto-karyotype.</title>
        <authorList>
            <person name="Jaillon O."/>
            <person name="Aury J.-M."/>
            <person name="Brunet F."/>
            <person name="Petit J.-L."/>
            <person name="Stange-Thomann N."/>
            <person name="Mauceli E."/>
            <person name="Bouneau L."/>
            <person name="Fischer C."/>
            <person name="Ozouf-Costaz C."/>
            <person name="Bernot A."/>
            <person name="Nicaud S."/>
            <person name="Jaffe D."/>
            <person name="Fisher S."/>
            <person name="Lutfalla G."/>
            <person name="Dossat C."/>
            <person name="Segurens B."/>
            <person name="Dasilva C."/>
            <person name="Salanoubat M."/>
            <person name="Levy M."/>
            <person name="Boudet N."/>
            <person name="Castellano S."/>
            <person name="Anthouard V."/>
            <person name="Jubin C."/>
            <person name="Castelli V."/>
            <person name="Katinka M."/>
            <person name="Vacherie B."/>
            <person name="Biemont C."/>
            <person name="Skalli Z."/>
            <person name="Cattolico L."/>
            <person name="Poulain J."/>
            <person name="De Berardinis V."/>
            <person name="Cruaud C."/>
            <person name="Duprat S."/>
            <person name="Brottier P."/>
            <person name="Coutanceau J.-P."/>
            <person name="Gouzy J."/>
            <person name="Parra G."/>
            <person name="Lardier G."/>
            <person name="Chapple C."/>
            <person name="McKernan K.J."/>
            <person name="McEwan P."/>
            <person name="Bosak S."/>
            <person name="Kellis M."/>
            <person name="Volff J.-N."/>
            <person name="Guigo R."/>
            <person name="Zody M.C."/>
            <person name="Mesirov J."/>
            <person name="Lindblad-Toh K."/>
            <person name="Birren B."/>
            <person name="Nusbaum C."/>
            <person name="Kahn D."/>
            <person name="Robinson-Rechavi M."/>
            <person name="Laudet V."/>
            <person name="Schachter V."/>
            <person name="Quetier F."/>
            <person name="Saurin W."/>
            <person name="Scarpelli C."/>
            <person name="Wincker P."/>
            <person name="Lander E.S."/>
            <person name="Weissenbach J."/>
            <person name="Roest Crollius H."/>
        </authorList>
    </citation>
    <scope>NUCLEOTIDE SEQUENCE [LARGE SCALE GENOMIC DNA]</scope>
</reference>
<sequence>EESSLAVCLQVLFPYLLAGMGMVMAGMVLHYVQV</sequence>
<feature type="transmembrane region" description="Helical" evidence="1">
    <location>
        <begin position="12"/>
        <end position="32"/>
    </location>
</feature>
<evidence type="ECO:0000313" key="2">
    <source>
        <dbReference type="EMBL" id="CAF91306.1"/>
    </source>
</evidence>
<feature type="non-terminal residue" evidence="2">
    <location>
        <position position="34"/>
    </location>
</feature>
<keyword evidence="1" id="KW-1133">Transmembrane helix</keyword>
<dbReference type="EMBL" id="CAAE01008354">
    <property type="protein sequence ID" value="CAF91306.1"/>
    <property type="molecule type" value="Genomic_DNA"/>
</dbReference>
<protein>
    <submittedName>
        <fullName evidence="2">(spotted green pufferfish) hypothetical protein</fullName>
    </submittedName>
</protein>
<name>Q4T726_TETNG</name>
<accession>Q4T726</accession>
<feature type="non-terminal residue" evidence="2">
    <location>
        <position position="1"/>
    </location>
</feature>
<keyword evidence="1" id="KW-0472">Membrane</keyword>
<dbReference type="AlphaFoldDB" id="Q4T726"/>
<organism evidence="2">
    <name type="scientific">Tetraodon nigroviridis</name>
    <name type="common">Spotted green pufferfish</name>
    <name type="synonym">Chelonodon nigroviridis</name>
    <dbReference type="NCBI Taxonomy" id="99883"/>
    <lineage>
        <taxon>Eukaryota</taxon>
        <taxon>Metazoa</taxon>
        <taxon>Chordata</taxon>
        <taxon>Craniata</taxon>
        <taxon>Vertebrata</taxon>
        <taxon>Euteleostomi</taxon>
        <taxon>Actinopterygii</taxon>
        <taxon>Neopterygii</taxon>
        <taxon>Teleostei</taxon>
        <taxon>Neoteleostei</taxon>
        <taxon>Acanthomorphata</taxon>
        <taxon>Eupercaria</taxon>
        <taxon>Tetraodontiformes</taxon>
        <taxon>Tetradontoidea</taxon>
        <taxon>Tetraodontidae</taxon>
        <taxon>Tetraodon</taxon>
    </lineage>
</organism>
<proteinExistence type="predicted"/>
<reference evidence="2" key="2">
    <citation type="submission" date="2004-02" db="EMBL/GenBank/DDBJ databases">
        <authorList>
            <consortium name="Genoscope"/>
            <consortium name="Whitehead Institute Centre for Genome Research"/>
        </authorList>
    </citation>
    <scope>NUCLEOTIDE SEQUENCE</scope>
</reference>
<dbReference type="KEGG" id="tng:GSTEN00005964G001"/>